<accession>A0AAD9WSP0</accession>
<comment type="caution">
    <text evidence="1">The sequence shown here is derived from an EMBL/GenBank/DDBJ whole genome shotgun (WGS) entry which is preliminary data.</text>
</comment>
<organism evidence="1 2">
    <name type="scientific">Dipteronia dyeriana</name>
    <dbReference type="NCBI Taxonomy" id="168575"/>
    <lineage>
        <taxon>Eukaryota</taxon>
        <taxon>Viridiplantae</taxon>
        <taxon>Streptophyta</taxon>
        <taxon>Embryophyta</taxon>
        <taxon>Tracheophyta</taxon>
        <taxon>Spermatophyta</taxon>
        <taxon>Magnoliopsida</taxon>
        <taxon>eudicotyledons</taxon>
        <taxon>Gunneridae</taxon>
        <taxon>Pentapetalae</taxon>
        <taxon>rosids</taxon>
        <taxon>malvids</taxon>
        <taxon>Sapindales</taxon>
        <taxon>Sapindaceae</taxon>
        <taxon>Hippocastanoideae</taxon>
        <taxon>Acereae</taxon>
        <taxon>Dipteronia</taxon>
    </lineage>
</organism>
<reference evidence="1" key="1">
    <citation type="journal article" date="2023" name="Plant J.">
        <title>Genome sequences and population genomics provide insights into the demographic history, inbreeding, and mutation load of two 'living fossil' tree species of Dipteronia.</title>
        <authorList>
            <person name="Feng Y."/>
            <person name="Comes H.P."/>
            <person name="Chen J."/>
            <person name="Zhu S."/>
            <person name="Lu R."/>
            <person name="Zhang X."/>
            <person name="Li P."/>
            <person name="Qiu J."/>
            <person name="Olsen K.M."/>
            <person name="Qiu Y."/>
        </authorList>
    </citation>
    <scope>NUCLEOTIDE SEQUENCE</scope>
    <source>
        <strain evidence="1">KIB01</strain>
    </source>
</reference>
<keyword evidence="2" id="KW-1185">Reference proteome</keyword>
<evidence type="ECO:0000313" key="2">
    <source>
        <dbReference type="Proteomes" id="UP001280121"/>
    </source>
</evidence>
<protein>
    <submittedName>
        <fullName evidence="1">Uncharacterized protein</fullName>
    </submittedName>
</protein>
<evidence type="ECO:0000313" key="1">
    <source>
        <dbReference type="EMBL" id="KAK2640997.1"/>
    </source>
</evidence>
<dbReference type="EMBL" id="JANJYI010000007">
    <property type="protein sequence ID" value="KAK2640997.1"/>
    <property type="molecule type" value="Genomic_DNA"/>
</dbReference>
<dbReference type="Proteomes" id="UP001280121">
    <property type="component" value="Unassembled WGS sequence"/>
</dbReference>
<sequence length="145" mass="16077">MQEWWRGQGSRRKCDNEKEVSSTGGGTVGNNCGNPGVSVRVFGSKACQILLMDNIFNITILHGTNVIDLGQCDADNISLITLVHALSEQLTGSSNVPAKEYSVWVQLPWCSDIVEVFTDRDLLDVFREFGVRGFDTICFRVEQTC</sequence>
<proteinExistence type="predicted"/>
<dbReference type="AlphaFoldDB" id="A0AAD9WSP0"/>
<name>A0AAD9WSP0_9ROSI</name>
<gene>
    <name evidence="1" type="ORF">Ddye_022760</name>
</gene>